<reference evidence="9 10" key="1">
    <citation type="submission" date="2019-07" db="EMBL/GenBank/DDBJ databases">
        <title>Whole genome shotgun sequence of Reyranella soli NBRC 108950.</title>
        <authorList>
            <person name="Hosoyama A."/>
            <person name="Uohara A."/>
            <person name="Ohji S."/>
            <person name="Ichikawa N."/>
        </authorList>
    </citation>
    <scope>NUCLEOTIDE SEQUENCE [LARGE SCALE GENOMIC DNA]</scope>
    <source>
        <strain evidence="9 10">NBRC 108950</strain>
    </source>
</reference>
<dbReference type="PANTHER" id="PTHR42718:SF46">
    <property type="entry name" value="BLR6921 PROTEIN"/>
    <property type="match status" value="1"/>
</dbReference>
<feature type="transmembrane region" description="Helical" evidence="7">
    <location>
        <begin position="470"/>
        <end position="491"/>
    </location>
</feature>
<keyword evidence="3" id="KW-1003">Cell membrane</keyword>
<evidence type="ECO:0000256" key="7">
    <source>
        <dbReference type="SAM" id="Phobius"/>
    </source>
</evidence>
<feature type="transmembrane region" description="Helical" evidence="7">
    <location>
        <begin position="251"/>
        <end position="273"/>
    </location>
</feature>
<keyword evidence="6 7" id="KW-0472">Membrane</keyword>
<comment type="subcellular location">
    <subcellularLocation>
        <location evidence="1">Cell membrane</location>
        <topology evidence="1">Multi-pass membrane protein</topology>
    </subcellularLocation>
</comment>
<feature type="transmembrane region" description="Helical" evidence="7">
    <location>
        <begin position="385"/>
        <end position="404"/>
    </location>
</feature>
<dbReference type="InterPro" id="IPR036259">
    <property type="entry name" value="MFS_trans_sf"/>
</dbReference>
<evidence type="ECO:0000259" key="8">
    <source>
        <dbReference type="PROSITE" id="PS50850"/>
    </source>
</evidence>
<feature type="transmembrane region" description="Helical" evidence="7">
    <location>
        <begin position="331"/>
        <end position="352"/>
    </location>
</feature>
<feature type="transmembrane region" description="Helical" evidence="7">
    <location>
        <begin position="33"/>
        <end position="53"/>
    </location>
</feature>
<dbReference type="InterPro" id="IPR004638">
    <property type="entry name" value="EmrB-like"/>
</dbReference>
<gene>
    <name evidence="9" type="ORF">RSO01_55870</name>
</gene>
<dbReference type="AlphaFoldDB" id="A0A512NHI6"/>
<evidence type="ECO:0000256" key="1">
    <source>
        <dbReference type="ARBA" id="ARBA00004651"/>
    </source>
</evidence>
<feature type="transmembrane region" description="Helical" evidence="7">
    <location>
        <begin position="429"/>
        <end position="450"/>
    </location>
</feature>
<evidence type="ECO:0000256" key="4">
    <source>
        <dbReference type="ARBA" id="ARBA00022692"/>
    </source>
</evidence>
<keyword evidence="4 7" id="KW-0812">Transmembrane</keyword>
<dbReference type="Proteomes" id="UP000321058">
    <property type="component" value="Unassembled WGS sequence"/>
</dbReference>
<keyword evidence="10" id="KW-1185">Reference proteome</keyword>
<keyword evidence="2" id="KW-0813">Transport</keyword>
<dbReference type="PRINTS" id="PR01036">
    <property type="entry name" value="TCRTETB"/>
</dbReference>
<dbReference type="RefSeq" id="WP_147153643.1">
    <property type="nucleotide sequence ID" value="NZ_BKAJ01000100.1"/>
</dbReference>
<evidence type="ECO:0000256" key="3">
    <source>
        <dbReference type="ARBA" id="ARBA00022475"/>
    </source>
</evidence>
<dbReference type="PROSITE" id="PS50850">
    <property type="entry name" value="MFS"/>
    <property type="match status" value="1"/>
</dbReference>
<comment type="caution">
    <text evidence="9">The sequence shown here is derived from an EMBL/GenBank/DDBJ whole genome shotgun (WGS) entry which is preliminary data.</text>
</comment>
<dbReference type="OrthoDB" id="2414439at2"/>
<organism evidence="9 10">
    <name type="scientific">Reyranella soli</name>
    <dbReference type="NCBI Taxonomy" id="1230389"/>
    <lineage>
        <taxon>Bacteria</taxon>
        <taxon>Pseudomonadati</taxon>
        <taxon>Pseudomonadota</taxon>
        <taxon>Alphaproteobacteria</taxon>
        <taxon>Hyphomicrobiales</taxon>
        <taxon>Reyranellaceae</taxon>
        <taxon>Reyranella</taxon>
    </lineage>
</organism>
<dbReference type="Gene3D" id="1.20.1250.20">
    <property type="entry name" value="MFS general substrate transporter like domains"/>
    <property type="match status" value="1"/>
</dbReference>
<evidence type="ECO:0000313" key="9">
    <source>
        <dbReference type="EMBL" id="GEP58421.1"/>
    </source>
</evidence>
<dbReference type="NCBIfam" id="TIGR00711">
    <property type="entry name" value="efflux_EmrB"/>
    <property type="match status" value="1"/>
</dbReference>
<dbReference type="InterPro" id="IPR020846">
    <property type="entry name" value="MFS_dom"/>
</dbReference>
<sequence>MASAEPGPASVEALRNAMLKGHEPPPLQAVARLAWYPWAVVGTVCIGAFMGQVDASLTQMLLPRLERDFHAPLSTVSWVAVAYILTMASFMPIFGRLADMIGRKLLYTGAFLLFVIGSGLCGFAPDLPTLIAFRIVQGIGAALLTANSIAIVVLAAGPEHRGRALGLQSAAQAIGLGVGPAVGGLVLDTLGWHWAFWINVPFGLLGLLLGWFVLPQTRHLAEAGRFDWHGAFLIAPALTAVVAILNEGHTWGVASPAFISCVVAAVVLLALFVRAEHHAKTPLIDFKLLRQPAFLTGNLANFLSYATLFGVFFLIPFVLVRIYQDSELVAGLRLSIVPVMLGLLAPVGGMLFDRFGGRIVTAAGMTICVAGLAVLYVFLDGKAANMPMVMLAMAIFGVGQGLFISPNSSAIMATAPEELTGEAGSLLNVVRYLGISTGIAGASTVLALGITDAPGSNGITVDASAATLVFASRAVILMLGILGVLAAALSLMRTVPRKVREPQAVEL</sequence>
<feature type="transmembrane region" description="Helical" evidence="7">
    <location>
        <begin position="226"/>
        <end position="245"/>
    </location>
</feature>
<keyword evidence="5 7" id="KW-1133">Transmembrane helix</keyword>
<dbReference type="SUPFAM" id="SSF103473">
    <property type="entry name" value="MFS general substrate transporter"/>
    <property type="match status" value="1"/>
</dbReference>
<protein>
    <submittedName>
        <fullName evidence="9">MFS transporter</fullName>
    </submittedName>
</protein>
<feature type="transmembrane region" description="Helical" evidence="7">
    <location>
        <begin position="105"/>
        <end position="125"/>
    </location>
</feature>
<evidence type="ECO:0000313" key="10">
    <source>
        <dbReference type="Proteomes" id="UP000321058"/>
    </source>
</evidence>
<feature type="transmembrane region" description="Helical" evidence="7">
    <location>
        <begin position="294"/>
        <end position="319"/>
    </location>
</feature>
<name>A0A512NHI6_9HYPH</name>
<dbReference type="GO" id="GO:0005886">
    <property type="term" value="C:plasma membrane"/>
    <property type="evidence" value="ECO:0007669"/>
    <property type="project" value="UniProtKB-SubCell"/>
</dbReference>
<feature type="transmembrane region" description="Helical" evidence="7">
    <location>
        <begin position="73"/>
        <end position="93"/>
    </location>
</feature>
<evidence type="ECO:0000256" key="5">
    <source>
        <dbReference type="ARBA" id="ARBA00022989"/>
    </source>
</evidence>
<evidence type="ECO:0000256" key="6">
    <source>
        <dbReference type="ARBA" id="ARBA00023136"/>
    </source>
</evidence>
<dbReference type="CDD" id="cd17321">
    <property type="entry name" value="MFS_MMR_MDR_like"/>
    <property type="match status" value="1"/>
</dbReference>
<feature type="transmembrane region" description="Helical" evidence="7">
    <location>
        <begin position="169"/>
        <end position="187"/>
    </location>
</feature>
<dbReference type="Pfam" id="PF07690">
    <property type="entry name" value="MFS_1"/>
    <property type="match status" value="1"/>
</dbReference>
<feature type="transmembrane region" description="Helical" evidence="7">
    <location>
        <begin position="131"/>
        <end position="157"/>
    </location>
</feature>
<dbReference type="GO" id="GO:0022857">
    <property type="term" value="F:transmembrane transporter activity"/>
    <property type="evidence" value="ECO:0007669"/>
    <property type="project" value="InterPro"/>
</dbReference>
<dbReference type="InterPro" id="IPR011701">
    <property type="entry name" value="MFS"/>
</dbReference>
<proteinExistence type="predicted"/>
<dbReference type="EMBL" id="BKAJ01000100">
    <property type="protein sequence ID" value="GEP58421.1"/>
    <property type="molecule type" value="Genomic_DNA"/>
</dbReference>
<evidence type="ECO:0000256" key="2">
    <source>
        <dbReference type="ARBA" id="ARBA00022448"/>
    </source>
</evidence>
<feature type="transmembrane region" description="Helical" evidence="7">
    <location>
        <begin position="193"/>
        <end position="214"/>
    </location>
</feature>
<dbReference type="PANTHER" id="PTHR42718">
    <property type="entry name" value="MAJOR FACILITATOR SUPERFAMILY MULTIDRUG TRANSPORTER MFSC"/>
    <property type="match status" value="1"/>
</dbReference>
<accession>A0A512NHI6</accession>
<dbReference type="Gene3D" id="1.20.1720.10">
    <property type="entry name" value="Multidrug resistance protein D"/>
    <property type="match status" value="1"/>
</dbReference>
<feature type="transmembrane region" description="Helical" evidence="7">
    <location>
        <begin position="359"/>
        <end position="379"/>
    </location>
</feature>
<feature type="domain" description="Major facilitator superfamily (MFS) profile" evidence="8">
    <location>
        <begin position="40"/>
        <end position="498"/>
    </location>
</feature>